<dbReference type="SUPFAM" id="SSF81606">
    <property type="entry name" value="PP2C-like"/>
    <property type="match status" value="1"/>
</dbReference>
<keyword evidence="5" id="KW-1185">Reference proteome</keyword>
<accession>A0A517YPC5</accession>
<dbReference type="Pfam" id="PF13185">
    <property type="entry name" value="GAF_2"/>
    <property type="match status" value="1"/>
</dbReference>
<name>A0A517YPC5_9BACT</name>
<dbReference type="InterPro" id="IPR029016">
    <property type="entry name" value="GAF-like_dom_sf"/>
</dbReference>
<dbReference type="Gene3D" id="3.30.450.40">
    <property type="match status" value="1"/>
</dbReference>
<dbReference type="InterPro" id="IPR001932">
    <property type="entry name" value="PPM-type_phosphatase-like_dom"/>
</dbReference>
<dbReference type="InterPro" id="IPR018771">
    <property type="entry name" value="PocR_dom"/>
</dbReference>
<dbReference type="Proteomes" id="UP000317369">
    <property type="component" value="Chromosome"/>
</dbReference>
<dbReference type="Pfam" id="PF10114">
    <property type="entry name" value="PocR"/>
    <property type="match status" value="1"/>
</dbReference>
<reference evidence="4 5" key="1">
    <citation type="submission" date="2019-02" db="EMBL/GenBank/DDBJ databases">
        <title>Deep-cultivation of Planctomycetes and their phenomic and genomic characterization uncovers novel biology.</title>
        <authorList>
            <person name="Wiegand S."/>
            <person name="Jogler M."/>
            <person name="Boedeker C."/>
            <person name="Pinto D."/>
            <person name="Vollmers J."/>
            <person name="Rivas-Marin E."/>
            <person name="Kohn T."/>
            <person name="Peeters S.H."/>
            <person name="Heuer A."/>
            <person name="Rast P."/>
            <person name="Oberbeckmann S."/>
            <person name="Bunk B."/>
            <person name="Jeske O."/>
            <person name="Meyerdierks A."/>
            <person name="Storesund J.E."/>
            <person name="Kallscheuer N."/>
            <person name="Luecker S."/>
            <person name="Lage O.M."/>
            <person name="Pohl T."/>
            <person name="Merkel B.J."/>
            <person name="Hornburger P."/>
            <person name="Mueller R.-W."/>
            <person name="Bruemmer F."/>
            <person name="Labrenz M."/>
            <person name="Spormann A.M."/>
            <person name="Op den Camp H."/>
            <person name="Overmann J."/>
            <person name="Amann R."/>
            <person name="Jetten M.S.M."/>
            <person name="Mascher T."/>
            <person name="Medema M.H."/>
            <person name="Devos D.P."/>
            <person name="Kaster A.-K."/>
            <person name="Ovreas L."/>
            <person name="Rohde M."/>
            <person name="Galperin M.Y."/>
            <person name="Jogler C."/>
        </authorList>
    </citation>
    <scope>NUCLEOTIDE SEQUENCE [LARGE SCALE GENOMIC DNA]</scope>
    <source>
        <strain evidence="4 5">KS4</strain>
    </source>
</reference>
<sequence length="603" mass="67145">MNDFESQNITGDSLSTASLLETVTEGAVERAGGLLSLRDFLDLNLLQEIQDSFTAVTRLSARVVDEDGDPVTAETKRDERDASNIALAHLIGPEDMEEGFLRAPIIVEGKALGSIMVEPETTDCQRDPKCIEKFRSLACRLGVEHNKLDGLMNAFDQSFGASRAASIQLLYLLANAIARLCYEEYQSRLRAEELSVLYEVSRSLAVSRDLQQVLDKAAKLIAEVMKVKAVGIRLLEKNKDASEDLVPKAIYNLSPHYLQRGTIRLDTCNMFGEVIEGDDIYVRDMLDDDRVMYPGDAAAEGLRSMLCVGLVYQNKAVGTLQLFTGNLREFSQYEIRLARAIAQLLATSVETARLEEQRKKGKEMMRQVQLAASVQRRMLPKREPDVDPFDVAARYVPSMELAGDFYDYILLDNNLGISIGDVVGKGVAAALLMASAKASIRAYAQDLYDIDEIMQRVNEALIRDTLTSEFATIWYGVLDPKHMRLTYCNGGHEPPILIRKGAIHQLDVGGMLVGVMPGHPYEKGLWDLESGDIIMLYTDGLLDAFNTDGEKFGRQRAMNALLTASREKQNASEMLNHVLWEMRQFTGIHRATDDTTVVVVRVK</sequence>
<evidence type="ECO:0000256" key="1">
    <source>
        <dbReference type="ARBA" id="ARBA00022801"/>
    </source>
</evidence>
<dbReference type="PANTHER" id="PTHR43156:SF2">
    <property type="entry name" value="STAGE II SPORULATION PROTEIN E"/>
    <property type="match status" value="1"/>
</dbReference>
<dbReference type="KEGG" id="pcor:KS4_00950"/>
<dbReference type="PANTHER" id="PTHR43156">
    <property type="entry name" value="STAGE II SPORULATION PROTEIN E-RELATED"/>
    <property type="match status" value="1"/>
</dbReference>
<dbReference type="SMART" id="SM00331">
    <property type="entry name" value="PP2C_SIG"/>
    <property type="match status" value="1"/>
</dbReference>
<protein>
    <submittedName>
        <fullName evidence="4">Phosphoserine phosphatase RsbU</fullName>
        <ecNumber evidence="4">3.1.3.3</ecNumber>
    </submittedName>
</protein>
<dbReference type="Pfam" id="PF07228">
    <property type="entry name" value="SpoIIE"/>
    <property type="match status" value="1"/>
</dbReference>
<dbReference type="SUPFAM" id="SSF55781">
    <property type="entry name" value="GAF domain-like"/>
    <property type="match status" value="1"/>
</dbReference>
<dbReference type="InterPro" id="IPR052016">
    <property type="entry name" value="Bact_Sigma-Reg"/>
</dbReference>
<organism evidence="4 5">
    <name type="scientific">Poriferisphaera corsica</name>
    <dbReference type="NCBI Taxonomy" id="2528020"/>
    <lineage>
        <taxon>Bacteria</taxon>
        <taxon>Pseudomonadati</taxon>
        <taxon>Planctomycetota</taxon>
        <taxon>Phycisphaerae</taxon>
        <taxon>Phycisphaerales</taxon>
        <taxon>Phycisphaeraceae</taxon>
        <taxon>Poriferisphaera</taxon>
    </lineage>
</organism>
<dbReference type="RefSeq" id="WP_234698894.1">
    <property type="nucleotide sequence ID" value="NZ_CP036425.1"/>
</dbReference>
<gene>
    <name evidence="4" type="primary">rsbU_1</name>
    <name evidence="4" type="ORF">KS4_00950</name>
</gene>
<dbReference type="GO" id="GO:0016791">
    <property type="term" value="F:phosphatase activity"/>
    <property type="evidence" value="ECO:0007669"/>
    <property type="project" value="TreeGrafter"/>
</dbReference>
<dbReference type="Gene3D" id="3.60.40.10">
    <property type="entry name" value="PPM-type phosphatase domain"/>
    <property type="match status" value="1"/>
</dbReference>
<dbReference type="EC" id="3.1.3.3" evidence="4"/>
<dbReference type="InterPro" id="IPR036457">
    <property type="entry name" value="PPM-type-like_dom_sf"/>
</dbReference>
<dbReference type="EMBL" id="CP036425">
    <property type="protein sequence ID" value="QDU32066.1"/>
    <property type="molecule type" value="Genomic_DNA"/>
</dbReference>
<evidence type="ECO:0000259" key="3">
    <source>
        <dbReference type="SMART" id="SM00331"/>
    </source>
</evidence>
<dbReference type="InterPro" id="IPR003018">
    <property type="entry name" value="GAF"/>
</dbReference>
<proteinExistence type="predicted"/>
<feature type="domain" description="GAF" evidence="2">
    <location>
        <begin position="209"/>
        <end position="359"/>
    </location>
</feature>
<evidence type="ECO:0000259" key="2">
    <source>
        <dbReference type="SMART" id="SM00065"/>
    </source>
</evidence>
<feature type="domain" description="PPM-type phosphatase" evidence="3">
    <location>
        <begin position="386"/>
        <end position="602"/>
    </location>
</feature>
<evidence type="ECO:0000313" key="4">
    <source>
        <dbReference type="EMBL" id="QDU32066.1"/>
    </source>
</evidence>
<dbReference type="SMART" id="SM00065">
    <property type="entry name" value="GAF"/>
    <property type="match status" value="1"/>
</dbReference>
<evidence type="ECO:0000313" key="5">
    <source>
        <dbReference type="Proteomes" id="UP000317369"/>
    </source>
</evidence>
<keyword evidence="1 4" id="KW-0378">Hydrolase</keyword>
<dbReference type="AlphaFoldDB" id="A0A517YPC5"/>